<feature type="transmembrane region" description="Helical" evidence="1">
    <location>
        <begin position="280"/>
        <end position="297"/>
    </location>
</feature>
<dbReference type="EMBL" id="FQZG01000075">
    <property type="protein sequence ID" value="SHJ74279.1"/>
    <property type="molecule type" value="Genomic_DNA"/>
</dbReference>
<dbReference type="STRING" id="1123357.SAMN02745244_03155"/>
<protein>
    <submittedName>
        <fullName evidence="2">Uncharacterized protein</fullName>
    </submittedName>
</protein>
<name>A0A1M6LSY1_9ACTN</name>
<keyword evidence="1" id="KW-1133">Transmembrane helix</keyword>
<feature type="transmembrane region" description="Helical" evidence="1">
    <location>
        <begin position="83"/>
        <end position="101"/>
    </location>
</feature>
<feature type="transmembrane region" description="Helical" evidence="1">
    <location>
        <begin position="53"/>
        <end position="71"/>
    </location>
</feature>
<dbReference type="Proteomes" id="UP000184512">
    <property type="component" value="Unassembled WGS sequence"/>
</dbReference>
<feature type="transmembrane region" description="Helical" evidence="1">
    <location>
        <begin position="121"/>
        <end position="139"/>
    </location>
</feature>
<dbReference type="RefSeq" id="WP_139280314.1">
    <property type="nucleotide sequence ID" value="NZ_FQZG01000075.1"/>
</dbReference>
<feature type="transmembrane region" description="Helical" evidence="1">
    <location>
        <begin position="255"/>
        <end position="274"/>
    </location>
</feature>
<organism evidence="2 3">
    <name type="scientific">Tessaracoccus bendigoensis DSM 12906</name>
    <dbReference type="NCBI Taxonomy" id="1123357"/>
    <lineage>
        <taxon>Bacteria</taxon>
        <taxon>Bacillati</taxon>
        <taxon>Actinomycetota</taxon>
        <taxon>Actinomycetes</taxon>
        <taxon>Propionibacteriales</taxon>
        <taxon>Propionibacteriaceae</taxon>
        <taxon>Tessaracoccus</taxon>
    </lineage>
</organism>
<dbReference type="OrthoDB" id="9803163at2"/>
<keyword evidence="1" id="KW-0812">Transmembrane</keyword>
<keyword evidence="1" id="KW-0472">Membrane</keyword>
<evidence type="ECO:0000313" key="2">
    <source>
        <dbReference type="EMBL" id="SHJ74279.1"/>
    </source>
</evidence>
<accession>A0A1M6LSY1</accession>
<feature type="transmembrane region" description="Helical" evidence="1">
    <location>
        <begin position="12"/>
        <end position="33"/>
    </location>
</feature>
<proteinExistence type="predicted"/>
<sequence>MISDTVRATRANLRWLLVLLPAVLFVTTVGTAVVQGQTEGSISAYYGGPLQDVFVGVLIGVAVLLVAYEGATAMEDYNFNGAALYAVFVALLPTRLIGNLNSLRTQLVLAPDGLTPSEYVWSLRITLSLLVVLGTLLVIRELSHRARLRGLLAGGLGRRIFVAVTFAVLVAFQALAMWQLWAPAAEAVTMEGLRSVPILSPIPFVGTLRIHDLAAIFLMCSLAAGVWCHAWPAAAAGDARSLPPGSTVWLPAYRAIFIAMMVGPFIAWGAAALIAPGKMVILLEWWVIAMFCVFWMVEMARQRRVRVTPGTP</sequence>
<reference evidence="2 3" key="1">
    <citation type="submission" date="2016-11" db="EMBL/GenBank/DDBJ databases">
        <authorList>
            <person name="Jaros S."/>
            <person name="Januszkiewicz K."/>
            <person name="Wedrychowicz H."/>
        </authorList>
    </citation>
    <scope>NUCLEOTIDE SEQUENCE [LARGE SCALE GENOMIC DNA]</scope>
    <source>
        <strain evidence="2 3">DSM 12906</strain>
    </source>
</reference>
<gene>
    <name evidence="2" type="ORF">SAMN02745244_03155</name>
</gene>
<evidence type="ECO:0000256" key="1">
    <source>
        <dbReference type="SAM" id="Phobius"/>
    </source>
</evidence>
<dbReference type="AlphaFoldDB" id="A0A1M6LSY1"/>
<feature type="transmembrane region" description="Helical" evidence="1">
    <location>
        <begin position="160"/>
        <end position="181"/>
    </location>
</feature>
<keyword evidence="3" id="KW-1185">Reference proteome</keyword>
<evidence type="ECO:0000313" key="3">
    <source>
        <dbReference type="Proteomes" id="UP000184512"/>
    </source>
</evidence>
<feature type="transmembrane region" description="Helical" evidence="1">
    <location>
        <begin position="213"/>
        <end position="234"/>
    </location>
</feature>